<comment type="caution">
    <text evidence="1">The sequence shown here is derived from an EMBL/GenBank/DDBJ whole genome shotgun (WGS) entry which is preliminary data.</text>
</comment>
<accession>K6ZSN9</accession>
<name>K6ZSN9_9ALTE</name>
<dbReference type="EMBL" id="BAER01000055">
    <property type="protein sequence ID" value="GAC33292.1"/>
    <property type="molecule type" value="Genomic_DNA"/>
</dbReference>
<protein>
    <submittedName>
        <fullName evidence="1">Uncharacterized protein</fullName>
    </submittedName>
</protein>
<reference evidence="2" key="1">
    <citation type="journal article" date="2014" name="Environ. Microbiol.">
        <title>Comparative genomics of the marine bacterial genus Glaciecola reveals the high degree of genomic diversity and genomic characteristic for cold adaptation.</title>
        <authorList>
            <person name="Qin Q.L."/>
            <person name="Xie B.B."/>
            <person name="Yu Y."/>
            <person name="Shu Y.L."/>
            <person name="Rong J.C."/>
            <person name="Zhang Y.J."/>
            <person name="Zhao D.L."/>
            <person name="Chen X.L."/>
            <person name="Zhang X.Y."/>
            <person name="Chen B."/>
            <person name="Zhou B.C."/>
            <person name="Zhang Y.Z."/>
        </authorList>
    </citation>
    <scope>NUCLEOTIDE SEQUENCE [LARGE SCALE GENOMIC DNA]</scope>
    <source>
        <strain evidence="2">LMG 21857</strain>
    </source>
</reference>
<evidence type="ECO:0000313" key="1">
    <source>
        <dbReference type="EMBL" id="GAC33292.1"/>
    </source>
</evidence>
<organism evidence="1 2">
    <name type="scientific">Paraglaciecola polaris LMG 21857</name>
    <dbReference type="NCBI Taxonomy" id="1129793"/>
    <lineage>
        <taxon>Bacteria</taxon>
        <taxon>Pseudomonadati</taxon>
        <taxon>Pseudomonadota</taxon>
        <taxon>Gammaproteobacteria</taxon>
        <taxon>Alteromonadales</taxon>
        <taxon>Alteromonadaceae</taxon>
        <taxon>Paraglaciecola</taxon>
    </lineage>
</organism>
<keyword evidence="2" id="KW-1185">Reference proteome</keyword>
<dbReference type="Proteomes" id="UP000006322">
    <property type="component" value="Unassembled WGS sequence"/>
</dbReference>
<gene>
    <name evidence="1" type="ORF">GPLA_2387</name>
</gene>
<dbReference type="AlphaFoldDB" id="K6ZSN9"/>
<evidence type="ECO:0000313" key="2">
    <source>
        <dbReference type="Proteomes" id="UP000006322"/>
    </source>
</evidence>
<proteinExistence type="predicted"/>
<sequence>MLSVVICAVLKTQELSGHSSNYQDTHQKIVKSCQHLTCLVGDEL</sequence>